<name>A0AAC9XYU0_9GAMM</name>
<dbReference type="EMBL" id="CP011036">
    <property type="protein sequence ID" value="ASM55475.1"/>
    <property type="molecule type" value="Genomic_DNA"/>
</dbReference>
<dbReference type="Proteomes" id="UP000198329">
    <property type="component" value="Chromosome I"/>
</dbReference>
<evidence type="ECO:0000313" key="2">
    <source>
        <dbReference type="EMBL" id="ASM55475.1"/>
    </source>
</evidence>
<keyword evidence="1" id="KW-0472">Membrane</keyword>
<accession>A0AAC9XYU0</accession>
<keyword evidence="1" id="KW-0812">Transmembrane</keyword>
<sequence length="43" mass="4812">MLAIALAGAYVFITLNLLFGYTLLVLFYPQIKNKQHTIIKSIG</sequence>
<keyword evidence="3" id="KW-1185">Reference proteome</keyword>
<feature type="transmembrane region" description="Helical" evidence="1">
    <location>
        <begin position="6"/>
        <end position="28"/>
    </location>
</feature>
<evidence type="ECO:0000256" key="1">
    <source>
        <dbReference type="SAM" id="Phobius"/>
    </source>
</evidence>
<organism evidence="2 3">
    <name type="scientific">Pseudoalteromonas nigrifaciens</name>
    <dbReference type="NCBI Taxonomy" id="28109"/>
    <lineage>
        <taxon>Bacteria</taxon>
        <taxon>Pseudomonadati</taxon>
        <taxon>Pseudomonadota</taxon>
        <taxon>Gammaproteobacteria</taxon>
        <taxon>Alteromonadales</taxon>
        <taxon>Pseudoalteromonadaceae</taxon>
        <taxon>Pseudoalteromonas</taxon>
    </lineage>
</organism>
<keyword evidence="1" id="KW-1133">Transmembrane helix</keyword>
<dbReference type="KEGG" id="png:PNIG_a3600"/>
<protein>
    <submittedName>
        <fullName evidence="2">Uncharacterized protein</fullName>
    </submittedName>
</protein>
<dbReference type="AlphaFoldDB" id="A0AAC9XYU0"/>
<gene>
    <name evidence="2" type="ORF">PNIG_a3600</name>
</gene>
<reference evidence="2 3" key="1">
    <citation type="submission" date="2015-03" db="EMBL/GenBank/DDBJ databases">
        <authorList>
            <person name="Xie B.-B."/>
            <person name="Rong J.-C."/>
            <person name="Qin Q.-L."/>
            <person name="Zhang Y.-Z."/>
        </authorList>
    </citation>
    <scope>NUCLEOTIDE SEQUENCE [LARGE SCALE GENOMIC DNA]</scope>
    <source>
        <strain evidence="2 3">KMM 661</strain>
    </source>
</reference>
<evidence type="ECO:0000313" key="3">
    <source>
        <dbReference type="Proteomes" id="UP000198329"/>
    </source>
</evidence>
<proteinExistence type="predicted"/>